<dbReference type="SMART" id="SM00481">
    <property type="entry name" value="POLIIIAc"/>
    <property type="match status" value="1"/>
</dbReference>
<dbReference type="GO" id="GO:0003887">
    <property type="term" value="F:DNA-directed DNA polymerase activity"/>
    <property type="evidence" value="ECO:0007669"/>
    <property type="project" value="UniProtKB-UniRule"/>
</dbReference>
<dbReference type="InterPro" id="IPR012340">
    <property type="entry name" value="NA-bd_OB-fold"/>
</dbReference>
<dbReference type="HAMAP" id="MF_00356">
    <property type="entry name" value="DNApol_PolC"/>
    <property type="match status" value="1"/>
</dbReference>
<dbReference type="EMBL" id="JACRSU010000002">
    <property type="protein sequence ID" value="MBC8540420.1"/>
    <property type="molecule type" value="Genomic_DNA"/>
</dbReference>
<keyword evidence="6 13" id="KW-0235">DNA replication</keyword>
<comment type="subcellular location">
    <subcellularLocation>
        <location evidence="2 13">Cytoplasm</location>
    </subcellularLocation>
</comment>
<dbReference type="Proteomes" id="UP000611762">
    <property type="component" value="Unassembled WGS sequence"/>
</dbReference>
<dbReference type="InterPro" id="IPR012337">
    <property type="entry name" value="RNaseH-like_sf"/>
</dbReference>
<evidence type="ECO:0000313" key="16">
    <source>
        <dbReference type="EMBL" id="MBC8540420.1"/>
    </source>
</evidence>
<dbReference type="CDD" id="cd04484">
    <property type="entry name" value="polC_OBF"/>
    <property type="match status" value="1"/>
</dbReference>
<dbReference type="Pfam" id="PF14579">
    <property type="entry name" value="HHH_6"/>
    <property type="match status" value="1"/>
</dbReference>
<dbReference type="SUPFAM" id="SSF53098">
    <property type="entry name" value="Ribonuclease H-like"/>
    <property type="match status" value="1"/>
</dbReference>
<dbReference type="GO" id="GO:0005737">
    <property type="term" value="C:cytoplasm"/>
    <property type="evidence" value="ECO:0007669"/>
    <property type="project" value="UniProtKB-SubCell"/>
</dbReference>
<evidence type="ECO:0000256" key="5">
    <source>
        <dbReference type="ARBA" id="ARBA00022695"/>
    </source>
</evidence>
<dbReference type="PANTHER" id="PTHR32294:SF5">
    <property type="entry name" value="DNA POLYMERASE III POLC-TYPE"/>
    <property type="match status" value="1"/>
</dbReference>
<evidence type="ECO:0000256" key="3">
    <source>
        <dbReference type="ARBA" id="ARBA00022490"/>
    </source>
</evidence>
<dbReference type="Gene3D" id="2.40.50.140">
    <property type="entry name" value="Nucleic acid-binding proteins"/>
    <property type="match status" value="1"/>
</dbReference>
<dbReference type="PANTHER" id="PTHR32294">
    <property type="entry name" value="DNA POLYMERASE III SUBUNIT ALPHA"/>
    <property type="match status" value="1"/>
</dbReference>
<dbReference type="InterPro" id="IPR036397">
    <property type="entry name" value="RNaseH_sf"/>
</dbReference>
<organism evidence="16 17">
    <name type="scientific">Congzhengia minquanensis</name>
    <dbReference type="NCBI Taxonomy" id="2763657"/>
    <lineage>
        <taxon>Bacteria</taxon>
        <taxon>Bacillati</taxon>
        <taxon>Bacillota</taxon>
        <taxon>Clostridia</taxon>
        <taxon>Eubacteriales</taxon>
        <taxon>Oscillospiraceae</taxon>
        <taxon>Congzhengia</taxon>
    </lineage>
</organism>
<accession>A0A926DNJ8</accession>
<dbReference type="Pfam" id="PF17657">
    <property type="entry name" value="DNA_pol3_finger"/>
    <property type="match status" value="1"/>
</dbReference>
<dbReference type="Gene3D" id="3.30.1900.20">
    <property type="match status" value="2"/>
</dbReference>
<dbReference type="InterPro" id="IPR013520">
    <property type="entry name" value="Ribonucl_H"/>
</dbReference>
<dbReference type="InterPro" id="IPR004013">
    <property type="entry name" value="PHP_dom"/>
</dbReference>
<keyword evidence="17" id="KW-1185">Reference proteome</keyword>
<evidence type="ECO:0000256" key="11">
    <source>
        <dbReference type="ARBA" id="ARBA00025611"/>
    </source>
</evidence>
<dbReference type="RefSeq" id="WP_249311610.1">
    <property type="nucleotide sequence ID" value="NZ_JACRSU010000002.1"/>
</dbReference>
<proteinExistence type="inferred from homology"/>
<dbReference type="Pfam" id="PF01336">
    <property type="entry name" value="tRNA_anti-codon"/>
    <property type="match status" value="1"/>
</dbReference>
<dbReference type="SUPFAM" id="SSF47781">
    <property type="entry name" value="RuvA domain 2-like"/>
    <property type="match status" value="1"/>
</dbReference>
<dbReference type="Gene3D" id="3.30.420.10">
    <property type="entry name" value="Ribonuclease H-like superfamily/Ribonuclease H"/>
    <property type="match status" value="1"/>
</dbReference>
<evidence type="ECO:0000256" key="9">
    <source>
        <dbReference type="ARBA" id="ARBA00022839"/>
    </source>
</evidence>
<keyword evidence="9 13" id="KW-0269">Exonuclease</keyword>
<protein>
    <recommendedName>
        <fullName evidence="13">DNA polymerase III PolC-type</fullName>
        <shortName evidence="13">PolIII</shortName>
        <ecNumber evidence="13">2.7.7.7</ecNumber>
    </recommendedName>
</protein>
<reference evidence="16" key="1">
    <citation type="submission" date="2020-08" db="EMBL/GenBank/DDBJ databases">
        <title>Genome public.</title>
        <authorList>
            <person name="Liu C."/>
            <person name="Sun Q."/>
        </authorList>
    </citation>
    <scope>NUCLEOTIDE SEQUENCE</scope>
    <source>
        <strain evidence="16">H8</strain>
    </source>
</reference>
<dbReference type="Gene3D" id="6.10.140.1510">
    <property type="match status" value="1"/>
</dbReference>
<dbReference type="Pfam" id="PF07733">
    <property type="entry name" value="DNA_pol3_alpha"/>
    <property type="match status" value="2"/>
</dbReference>
<comment type="function">
    <text evidence="11">DNA polymerase III is a complex, multichain enzyme responsible for most of the replicative synthesis in bacteria. This DNA polymerase also exhibits 3' to 5' exonuclease activity. The alpha chain is the DNA polymerase.</text>
</comment>
<evidence type="ECO:0000256" key="7">
    <source>
        <dbReference type="ARBA" id="ARBA00022722"/>
    </source>
</evidence>
<evidence type="ECO:0000256" key="8">
    <source>
        <dbReference type="ARBA" id="ARBA00022801"/>
    </source>
</evidence>
<evidence type="ECO:0000256" key="13">
    <source>
        <dbReference type="HAMAP-Rule" id="MF_00356"/>
    </source>
</evidence>
<dbReference type="Pfam" id="PF02811">
    <property type="entry name" value="PHP"/>
    <property type="match status" value="1"/>
</dbReference>
<evidence type="ECO:0000256" key="2">
    <source>
        <dbReference type="ARBA" id="ARBA00004496"/>
    </source>
</evidence>
<gene>
    <name evidence="13" type="primary">polC</name>
    <name evidence="16" type="ORF">H8698_05465</name>
</gene>
<keyword evidence="7 13" id="KW-0540">Nuclease</keyword>
<evidence type="ECO:0000256" key="1">
    <source>
        <dbReference type="ARBA" id="ARBA00003452"/>
    </source>
</evidence>
<dbReference type="Gene3D" id="1.10.150.870">
    <property type="match status" value="1"/>
</dbReference>
<comment type="function">
    <text evidence="1 13">Required for replicative DNA synthesis. This DNA polymerase also exhibits 3' to 5' exonuclease activity.</text>
</comment>
<keyword evidence="10 13" id="KW-0239">DNA-directed DNA polymerase</keyword>
<keyword evidence="8 13" id="KW-0378">Hydrolase</keyword>
<sequence length="1424" mass="160139">MAGLMVELAGEEFAAQYQTTHITSCKVKKEDMSMHIDIMSDVFPCSFPLDAFKEKIIQKFGIANIKFSLGFKNFELTKENLPMFYDQFREMLCAKHQALTNILTGSSAELDQNVLHIKLRFGGEKTLVEQHIDAAAEELIQSAFHKELKVVFESILKDETEIFEKLEQEKSKMVAGSAEIANKINEKKATKAVSKVKDEEEKDTNIFIGRDFSGDVTKMCDINEYSGKVIVSGSIISTETKEIKNDKVIFFIYITDGTGSVMCKCFMENAKYKVLKDKLKSAKAVCIRGLAQYDSFEREVTIKLDDMKLAKVTQKQDNADEKRVELHAHTVMSAMDSVAKTGDLIKLAASWGHKAIAITDHGVVQAYPDAFSAGEKNGIKILYGMEGYLMGESAKLVYDEKDMALTGSFVVFDIETTGFSAKFDEIIEIAGIKVVNGKMTDRFSKFIQPTRTIPPHITELTRITNDMVKNAEPVEVVLKEFLSFCEGCVLVAHNATFDVGFLKKFSEKLSLDFDYCYIDTVGLSRRLIKKIKRHKLNNVAKALGFTFEGHHRAINDTEITAKIFITFLDMMKREGVDNVADINKVLLDDSVVKYTDLYHIILLAKNMTGLHNLYKLVSASHLDNFYKKPRLARDVLEKHREGLIIGSACEAGELYSAILSGKRIDEIEAIARFYDYLEIQPLGNNEFMIRNQTVSTHEDLKLINREIVELGEKLEKPVVATCDVHFINPEDAVYREVLFTGQDYEDASNQAPLYFRTTEEMLEEFAYLGKKKAYEVVVENTNKIADMVEEIRPIPKETYPPEMPGATEDIQRMSDAKAHELYGDVLPDIVRERMDKELVPIIKYGFSVMYMIAQKLVTKSLSDGYLVGSRGSVGSSFIAYLIGITEINSLPPHYICRNCKNVEFITDGTFGCGADMPDKICPVCGEKYAKEGYDIPFETFLGFDGDKEPDIDLNFSGEYQSVAHKYTEELFGVGHVYRAGTIGTFAENTAFGYVRKYSEKTGKNLNKAETMRLINGIVGVKRTTGQHPGGVMIVPKANEIYQFSPIQHPANDNETDIITTHFDYHSISGKLLKLDILGHDDPTMIRMLEDLTGLDAKTIPIDDKPTMSLFTGTEALGATAEEIGSIVGTYAVPEFGTKFVRQMLLDTKPTTFGELMRISGLSHGTDVWNNNAQDLVRDGTATLSEVICTRDDIMLYLLHHNLPPLNSFKIMEKVRKGKGLEPEDEKLMRENNVPEWYITSCKKIKYMFPKAHAAAYVTMAFRIAYFKVHYPIAFYITYFTVRATDFDADLMLRGKERVVSAISELNDKPDLTQKEKNLITILEVVNEMYARKISFLPVDLYKSDATRFLEEDGAIRPPLNAISGISDAVGQSIVDAREEAEGPFLSVEELMKRAKIGAAVVEKMKEYDILKGIPDTSQVSLFDL</sequence>
<dbReference type="GO" id="GO:0003677">
    <property type="term" value="F:DNA binding"/>
    <property type="evidence" value="ECO:0007669"/>
    <property type="project" value="UniProtKB-UniRule"/>
</dbReference>
<dbReference type="InterPro" id="IPR040982">
    <property type="entry name" value="DNA_pol3_finger"/>
</dbReference>
<comment type="caution">
    <text evidence="16">The sequence shown here is derived from an EMBL/GenBank/DDBJ whole genome shotgun (WGS) entry which is preliminary data.</text>
</comment>
<dbReference type="NCBIfam" id="TIGR01405">
    <property type="entry name" value="polC_Gram_pos"/>
    <property type="match status" value="1"/>
</dbReference>
<evidence type="ECO:0000256" key="4">
    <source>
        <dbReference type="ARBA" id="ARBA00022679"/>
    </source>
</evidence>
<dbReference type="InterPro" id="IPR006054">
    <property type="entry name" value="DnaQ"/>
</dbReference>
<dbReference type="InterPro" id="IPR006308">
    <property type="entry name" value="Pol_III_a_PolC-type_gram_pos"/>
</dbReference>
<evidence type="ECO:0000259" key="14">
    <source>
        <dbReference type="SMART" id="SM00479"/>
    </source>
</evidence>
<dbReference type="GO" id="GO:0008408">
    <property type="term" value="F:3'-5' exonuclease activity"/>
    <property type="evidence" value="ECO:0007669"/>
    <property type="project" value="UniProtKB-UniRule"/>
</dbReference>
<feature type="domain" description="Exonuclease" evidence="14">
    <location>
        <begin position="408"/>
        <end position="573"/>
    </location>
</feature>
<dbReference type="NCBIfam" id="TIGR00573">
    <property type="entry name" value="dnaq"/>
    <property type="match status" value="1"/>
</dbReference>
<dbReference type="Pfam" id="PF00929">
    <property type="entry name" value="RNase_T"/>
    <property type="match status" value="1"/>
</dbReference>
<dbReference type="NCBIfam" id="NF001688">
    <property type="entry name" value="PRK00448.1"/>
    <property type="match status" value="1"/>
</dbReference>
<feature type="domain" description="Polymerase/histidinol phosphatase N-terminal" evidence="15">
    <location>
        <begin position="324"/>
        <end position="391"/>
    </location>
</feature>
<dbReference type="FunFam" id="3.30.420.10:FF:000045">
    <property type="entry name" value="3'-5' exonuclease DinG"/>
    <property type="match status" value="1"/>
</dbReference>
<dbReference type="EC" id="2.7.7.7" evidence="13"/>
<evidence type="ECO:0000313" key="17">
    <source>
        <dbReference type="Proteomes" id="UP000611762"/>
    </source>
</evidence>
<evidence type="ECO:0000256" key="10">
    <source>
        <dbReference type="ARBA" id="ARBA00022932"/>
    </source>
</evidence>
<dbReference type="InterPro" id="IPR004805">
    <property type="entry name" value="DnaE2/DnaE/PolC"/>
</dbReference>
<evidence type="ECO:0000256" key="6">
    <source>
        <dbReference type="ARBA" id="ARBA00022705"/>
    </source>
</evidence>
<keyword evidence="4 13" id="KW-0808">Transferase</keyword>
<dbReference type="CDD" id="cd06127">
    <property type="entry name" value="DEDDh"/>
    <property type="match status" value="1"/>
</dbReference>
<dbReference type="InterPro" id="IPR044923">
    <property type="entry name" value="PolC_middle_finger_sf"/>
</dbReference>
<dbReference type="InterPro" id="IPR004365">
    <property type="entry name" value="NA-bd_OB_tRNA"/>
</dbReference>
<name>A0A926DNJ8_9FIRM</name>
<comment type="catalytic activity">
    <reaction evidence="12 13">
        <text>DNA(n) + a 2'-deoxyribonucleoside 5'-triphosphate = DNA(n+1) + diphosphate</text>
        <dbReference type="Rhea" id="RHEA:22508"/>
        <dbReference type="Rhea" id="RHEA-COMP:17339"/>
        <dbReference type="Rhea" id="RHEA-COMP:17340"/>
        <dbReference type="ChEBI" id="CHEBI:33019"/>
        <dbReference type="ChEBI" id="CHEBI:61560"/>
        <dbReference type="ChEBI" id="CHEBI:173112"/>
        <dbReference type="EC" id="2.7.7.7"/>
    </reaction>
</comment>
<evidence type="ECO:0000259" key="15">
    <source>
        <dbReference type="SMART" id="SM00481"/>
    </source>
</evidence>
<dbReference type="InterPro" id="IPR011708">
    <property type="entry name" value="DNA_pol3_alpha_NTPase_dom"/>
</dbReference>
<keyword evidence="5 13" id="KW-0548">Nucleotidyltransferase</keyword>
<keyword evidence="3 13" id="KW-0963">Cytoplasm</keyword>
<dbReference type="SMART" id="SM00479">
    <property type="entry name" value="EXOIII"/>
    <property type="match status" value="1"/>
</dbReference>
<dbReference type="Gene3D" id="3.20.20.140">
    <property type="entry name" value="Metal-dependent hydrolases"/>
    <property type="match status" value="1"/>
</dbReference>
<dbReference type="CDD" id="cd07435">
    <property type="entry name" value="PHP_PolIIIA_POLC"/>
    <property type="match status" value="1"/>
</dbReference>
<dbReference type="GO" id="GO:0006261">
    <property type="term" value="P:DNA-templated DNA replication"/>
    <property type="evidence" value="ECO:0007669"/>
    <property type="project" value="UniProtKB-UniRule"/>
</dbReference>
<dbReference type="InterPro" id="IPR003141">
    <property type="entry name" value="Pol/His_phosphatase_N"/>
</dbReference>
<evidence type="ECO:0000256" key="12">
    <source>
        <dbReference type="ARBA" id="ARBA00049244"/>
    </source>
</evidence>
<dbReference type="InterPro" id="IPR010994">
    <property type="entry name" value="RuvA_2-like"/>
</dbReference>
<dbReference type="InterPro" id="IPR029460">
    <property type="entry name" value="DNAPol_HHH"/>
</dbReference>
<dbReference type="Gene3D" id="1.10.150.700">
    <property type="entry name" value="PolC, middle finger domain"/>
    <property type="match status" value="1"/>
</dbReference>
<comment type="similarity">
    <text evidence="13">Belongs to the DNA polymerase type-C family. PolC subfamily.</text>
</comment>